<evidence type="ECO:0000313" key="3">
    <source>
        <dbReference type="Proteomes" id="UP000000768"/>
    </source>
</evidence>
<reference evidence="2 3" key="1">
    <citation type="journal article" date="2009" name="Nature">
        <title>The Sorghum bicolor genome and the diversification of grasses.</title>
        <authorList>
            <person name="Paterson A.H."/>
            <person name="Bowers J.E."/>
            <person name="Bruggmann R."/>
            <person name="Dubchak I."/>
            <person name="Grimwood J."/>
            <person name="Gundlach H."/>
            <person name="Haberer G."/>
            <person name="Hellsten U."/>
            <person name="Mitros T."/>
            <person name="Poliakov A."/>
            <person name="Schmutz J."/>
            <person name="Spannagl M."/>
            <person name="Tang H."/>
            <person name="Wang X."/>
            <person name="Wicker T."/>
            <person name="Bharti A.K."/>
            <person name="Chapman J."/>
            <person name="Feltus F.A."/>
            <person name="Gowik U."/>
            <person name="Grigoriev I.V."/>
            <person name="Lyons E."/>
            <person name="Maher C.A."/>
            <person name="Martis M."/>
            <person name="Narechania A."/>
            <person name="Otillar R.P."/>
            <person name="Penning B.W."/>
            <person name="Salamov A.A."/>
            <person name="Wang Y."/>
            <person name="Zhang L."/>
            <person name="Carpita N.C."/>
            <person name="Freeling M."/>
            <person name="Gingle A.R."/>
            <person name="Hash C.T."/>
            <person name="Keller B."/>
            <person name="Klein P."/>
            <person name="Kresovich S."/>
            <person name="McCann M.C."/>
            <person name="Ming R."/>
            <person name="Peterson D.G."/>
            <person name="Mehboob-ur-Rahman"/>
            <person name="Ware D."/>
            <person name="Westhoff P."/>
            <person name="Mayer K.F."/>
            <person name="Messing J."/>
            <person name="Rokhsar D.S."/>
        </authorList>
    </citation>
    <scope>NUCLEOTIDE SEQUENCE [LARGE SCALE GENOMIC DNA]</scope>
    <source>
        <strain evidence="3">cv. BTx623</strain>
    </source>
</reference>
<keyword evidence="3" id="KW-1185">Reference proteome</keyword>
<gene>
    <name evidence="2" type="ORF">SORBI_3003G372950</name>
</gene>
<evidence type="ECO:0000256" key="1">
    <source>
        <dbReference type="SAM" id="MobiDB-lite"/>
    </source>
</evidence>
<proteinExistence type="predicted"/>
<sequence length="286" mass="28869">MAAAGLGFSSSLPLSLEAPARRTPIVAGMLAGGATGGRRPDQVVPDLDRAAAASNSARLGQGPSAMDGQAHELPDHGRPWRLMRNQQQHGAFCLAAGLPAVGLRPWASCRCAPPTVAGESGNGSARCGGNRHMLAGARLPLSRASPRMAPRSVEATSNLPSSGVIAWRRAPPTVAGESGNGSAWCGGGRQGPTTSSVQAWMTAGACLTLLRASPGTAPRCVAAPGKRPTLFGPGVDKIVGVPPSIPCGSTRALTKCSGRKPSSDPSGPVTSLFPEGVLEEPVAVVS</sequence>
<name>A0A1W0W0P6_SORBI</name>
<dbReference type="InParanoid" id="A0A1W0W0P6"/>
<dbReference type="Gramene" id="OQU87960">
    <property type="protein sequence ID" value="OQU87960"/>
    <property type="gene ID" value="SORBI_3003G372950"/>
</dbReference>
<dbReference type="EMBL" id="CM000762">
    <property type="protein sequence ID" value="OQU87960.1"/>
    <property type="molecule type" value="Genomic_DNA"/>
</dbReference>
<reference evidence="3" key="2">
    <citation type="journal article" date="2018" name="Plant J.">
        <title>The Sorghum bicolor reference genome: improved assembly, gene annotations, a transcriptome atlas, and signatures of genome organization.</title>
        <authorList>
            <person name="McCormick R.F."/>
            <person name="Truong S.K."/>
            <person name="Sreedasyam A."/>
            <person name="Jenkins J."/>
            <person name="Shu S."/>
            <person name="Sims D."/>
            <person name="Kennedy M."/>
            <person name="Amirebrahimi M."/>
            <person name="Weers B.D."/>
            <person name="McKinley B."/>
            <person name="Mattison A."/>
            <person name="Morishige D.T."/>
            <person name="Grimwood J."/>
            <person name="Schmutz J."/>
            <person name="Mullet J.E."/>
        </authorList>
    </citation>
    <scope>NUCLEOTIDE SEQUENCE [LARGE SCALE GENOMIC DNA]</scope>
    <source>
        <strain evidence="3">cv. BTx623</strain>
    </source>
</reference>
<evidence type="ECO:0000313" key="2">
    <source>
        <dbReference type="EMBL" id="OQU87960.1"/>
    </source>
</evidence>
<organism evidence="2 3">
    <name type="scientific">Sorghum bicolor</name>
    <name type="common">Sorghum</name>
    <name type="synonym">Sorghum vulgare</name>
    <dbReference type="NCBI Taxonomy" id="4558"/>
    <lineage>
        <taxon>Eukaryota</taxon>
        <taxon>Viridiplantae</taxon>
        <taxon>Streptophyta</taxon>
        <taxon>Embryophyta</taxon>
        <taxon>Tracheophyta</taxon>
        <taxon>Spermatophyta</taxon>
        <taxon>Magnoliopsida</taxon>
        <taxon>Liliopsida</taxon>
        <taxon>Poales</taxon>
        <taxon>Poaceae</taxon>
        <taxon>PACMAD clade</taxon>
        <taxon>Panicoideae</taxon>
        <taxon>Andropogonodae</taxon>
        <taxon>Andropogoneae</taxon>
        <taxon>Sorghinae</taxon>
        <taxon>Sorghum</taxon>
    </lineage>
</organism>
<accession>A0A1W0W0P6</accession>
<feature type="region of interest" description="Disordered" evidence="1">
    <location>
        <begin position="53"/>
        <end position="75"/>
    </location>
</feature>
<feature type="region of interest" description="Disordered" evidence="1">
    <location>
        <begin position="252"/>
        <end position="274"/>
    </location>
</feature>
<dbReference type="AlphaFoldDB" id="A0A1W0W0P6"/>
<dbReference type="Proteomes" id="UP000000768">
    <property type="component" value="Chromosome 3"/>
</dbReference>
<protein>
    <submittedName>
        <fullName evidence="2">Uncharacterized protein</fullName>
    </submittedName>
</protein>